<gene>
    <name evidence="1" type="ORF">MACH08_02610</name>
</gene>
<comment type="caution">
    <text evidence="1">The sequence shown here is derived from an EMBL/GenBank/DDBJ whole genome shotgun (WGS) entry which is preliminary data.</text>
</comment>
<reference evidence="1 2" key="1">
    <citation type="submission" date="2023-02" db="EMBL/GenBank/DDBJ databases">
        <title>Oceanobacillus kimchii IFOP_LL358 isolated form Alexandrium catenella lab strain.</title>
        <authorList>
            <person name="Gajardo G."/>
            <person name="Ueki S."/>
            <person name="Maruyama F."/>
        </authorList>
    </citation>
    <scope>NUCLEOTIDE SEQUENCE [LARGE SCALE GENOMIC DNA]</scope>
    <source>
        <strain evidence="1 2">IFOP_LL358</strain>
    </source>
</reference>
<sequence length="41" mass="4522">MFISSHTTAYAETTNHVDTDLSDTLMYAFINSLKGPTDKAI</sequence>
<evidence type="ECO:0000313" key="2">
    <source>
        <dbReference type="Proteomes" id="UP001275436"/>
    </source>
</evidence>
<dbReference type="EMBL" id="BSKO01000001">
    <property type="protein sequence ID" value="GLO64477.1"/>
    <property type="molecule type" value="Genomic_DNA"/>
</dbReference>
<proteinExistence type="predicted"/>
<dbReference type="Proteomes" id="UP001275436">
    <property type="component" value="Unassembled WGS sequence"/>
</dbReference>
<organism evidence="1 2">
    <name type="scientific">Oceanobacillus kimchii</name>
    <dbReference type="NCBI Taxonomy" id="746691"/>
    <lineage>
        <taxon>Bacteria</taxon>
        <taxon>Bacillati</taxon>
        <taxon>Bacillota</taxon>
        <taxon>Bacilli</taxon>
        <taxon>Bacillales</taxon>
        <taxon>Bacillaceae</taxon>
        <taxon>Oceanobacillus</taxon>
    </lineage>
</organism>
<evidence type="ECO:0000313" key="1">
    <source>
        <dbReference type="EMBL" id="GLO64477.1"/>
    </source>
</evidence>
<accession>A0ABQ5TEP4</accession>
<protein>
    <submittedName>
        <fullName evidence="1">Uncharacterized protein</fullName>
    </submittedName>
</protein>
<keyword evidence="2" id="KW-1185">Reference proteome</keyword>
<name>A0ABQ5TEP4_9BACI</name>